<dbReference type="OrthoDB" id="2413964at2"/>
<comment type="caution">
    <text evidence="1">The sequence shown here is derived from an EMBL/GenBank/DDBJ whole genome shotgun (WGS) entry which is preliminary data.</text>
</comment>
<dbReference type="EMBL" id="QYJN01000006">
    <property type="protein sequence ID" value="RIP33136.1"/>
    <property type="molecule type" value="Genomic_DNA"/>
</dbReference>
<evidence type="ECO:0000313" key="1">
    <source>
        <dbReference type="EMBL" id="RIP33136.1"/>
    </source>
</evidence>
<dbReference type="NCBIfam" id="NF047360">
    <property type="entry name" value="tail_chap_PVL"/>
    <property type="match status" value="1"/>
</dbReference>
<organism evidence="1 2">
    <name type="scientific">Staphylococcus gallinarum</name>
    <dbReference type="NCBI Taxonomy" id="1293"/>
    <lineage>
        <taxon>Bacteria</taxon>
        <taxon>Bacillati</taxon>
        <taxon>Bacillota</taxon>
        <taxon>Bacilli</taxon>
        <taxon>Bacillales</taxon>
        <taxon>Staphylococcaceae</taxon>
        <taxon>Staphylococcus</taxon>
    </lineage>
</organism>
<dbReference type="InterPro" id="IPR057006">
    <property type="entry name" value="Phage_TAC_19"/>
</dbReference>
<dbReference type="AlphaFoldDB" id="A0A3A0VZZ2"/>
<reference evidence="1 2" key="1">
    <citation type="journal article" date="2016" name="Front. Microbiol.">
        <title>Comprehensive Phylogenetic Analysis of Bovine Non-aureus Staphylococci Species Based on Whole-Genome Sequencing.</title>
        <authorList>
            <person name="Naushad S."/>
            <person name="Barkema H.W."/>
            <person name="Luby C."/>
            <person name="Condas L.A."/>
            <person name="Nobrega D.B."/>
            <person name="Carson D.A."/>
            <person name="De Buck J."/>
        </authorList>
    </citation>
    <scope>NUCLEOTIDE SEQUENCE [LARGE SCALE GENOMIC DNA]</scope>
    <source>
        <strain evidence="1 2">SNUC 4781</strain>
    </source>
</reference>
<proteinExistence type="predicted"/>
<dbReference type="Pfam" id="PF23857">
    <property type="entry name" value="Phage_TAC_19"/>
    <property type="match status" value="1"/>
</dbReference>
<protein>
    <submittedName>
        <fullName evidence="1">Uncharacterized protein</fullName>
    </submittedName>
</protein>
<sequence length="119" mass="13865">MVKKTKRNFVELIQEVNDKGEVTKSRTFLTPPFTPGAVLLELQDRIAKVEKGDFKTEKEAIMYMVEIVVDFYKKQFTADEFLEGTNAPEVIETMKNQIQFISDGFVNEENERRLKELLK</sequence>
<dbReference type="RefSeq" id="WP_107593172.1">
    <property type="nucleotide sequence ID" value="NZ_JBOIIA010000015.1"/>
</dbReference>
<gene>
    <name evidence="1" type="ORF">BUZ14_11430</name>
</gene>
<evidence type="ECO:0000313" key="2">
    <source>
        <dbReference type="Proteomes" id="UP000265541"/>
    </source>
</evidence>
<accession>A0A3A0VZZ2</accession>
<dbReference type="Proteomes" id="UP000265541">
    <property type="component" value="Unassembled WGS sequence"/>
</dbReference>
<name>A0A3A0VZZ2_STAGA</name>